<dbReference type="HOGENOM" id="CLU_028518_1_1_7"/>
<dbReference type="RefSeq" id="WP_011341611.1">
    <property type="nucleotide sequence ID" value="NC_007498.2"/>
</dbReference>
<dbReference type="GO" id="GO:0005886">
    <property type="term" value="C:plasma membrane"/>
    <property type="evidence" value="ECO:0007669"/>
    <property type="project" value="UniProtKB-SubCell"/>
</dbReference>
<feature type="transmembrane region" description="Helical" evidence="7">
    <location>
        <begin position="88"/>
        <end position="113"/>
    </location>
</feature>
<dbReference type="InterPro" id="IPR035906">
    <property type="entry name" value="MetI-like_sf"/>
</dbReference>
<dbReference type="CDD" id="cd06261">
    <property type="entry name" value="TM_PBP2"/>
    <property type="match status" value="1"/>
</dbReference>
<evidence type="ECO:0000313" key="9">
    <source>
        <dbReference type="EMBL" id="ABA89108.1"/>
    </source>
</evidence>
<name>Q3A3E9_SYNC1</name>
<keyword evidence="3" id="KW-1003">Cell membrane</keyword>
<keyword evidence="6 7" id="KW-0472">Membrane</keyword>
<evidence type="ECO:0000256" key="2">
    <source>
        <dbReference type="ARBA" id="ARBA00022448"/>
    </source>
</evidence>
<evidence type="ECO:0000256" key="4">
    <source>
        <dbReference type="ARBA" id="ARBA00022692"/>
    </source>
</evidence>
<dbReference type="Gene3D" id="1.10.3720.10">
    <property type="entry name" value="MetI-like"/>
    <property type="match status" value="1"/>
</dbReference>
<evidence type="ECO:0000256" key="5">
    <source>
        <dbReference type="ARBA" id="ARBA00022989"/>
    </source>
</evidence>
<dbReference type="KEGG" id="pca:Pcar_1867"/>
<accession>Q3A3E9</accession>
<dbReference type="InterPro" id="IPR050366">
    <property type="entry name" value="BP-dependent_transpt_permease"/>
</dbReference>
<comment type="subcellular location">
    <subcellularLocation>
        <location evidence="1 7">Cell membrane</location>
        <topology evidence="1 7">Multi-pass membrane protein</topology>
    </subcellularLocation>
</comment>
<sequence length="288" mass="30911">MTMDARTTTPSQGTGLFLQRLKHNRMALAGAVIVVAMFALAMLASVVGRDPGDIDITRQLLAPCWQFPLGTDDLGRDVLARILYGARISLLVGFVAVGISTCIGVLIGALAGYYGGWIDSLVMRFVDIMLCFPSFFLILAVVAFLEPSIWNIMIVIGLTSWMGVARLVRAEFLSLRERDYVQAAKALGARDGRVIFLHILPNALSPILVSATLGVAGAILVESALSFLGIGVQPPTPSWGNMLIAGKQTLGTAWWLSVFPGLAILVTVLGYNLLGEGIRDALDPRLKE</sequence>
<reference evidence="10" key="1">
    <citation type="submission" date="2005-10" db="EMBL/GenBank/DDBJ databases">
        <title>Complete sequence of Pelobacter carbinolicus DSM 2380.</title>
        <authorList>
            <person name="Copeland A."/>
            <person name="Lucas S."/>
            <person name="Lapidus A."/>
            <person name="Barry K."/>
            <person name="Detter J.C."/>
            <person name="Glavina T."/>
            <person name="Hammon N."/>
            <person name="Israni S."/>
            <person name="Pitluck S."/>
            <person name="Chertkov O."/>
            <person name="Schmutz J."/>
            <person name="Larimer F."/>
            <person name="Land M."/>
            <person name="Kyrpides N."/>
            <person name="Ivanova N."/>
            <person name="Richardson P."/>
        </authorList>
    </citation>
    <scope>NUCLEOTIDE SEQUENCE [LARGE SCALE GENOMIC DNA]</scope>
    <source>
        <strain evidence="10">DSM 2380 / NBRC 103641 / GraBd1</strain>
    </source>
</reference>
<evidence type="ECO:0000256" key="6">
    <source>
        <dbReference type="ARBA" id="ARBA00023136"/>
    </source>
</evidence>
<keyword evidence="2 7" id="KW-0813">Transport</keyword>
<reference evidence="9 10" key="2">
    <citation type="journal article" date="2012" name="BMC Genomics">
        <title>The genome of Pelobacter carbinolicus reveals surprising metabolic capabilities and physiological features.</title>
        <authorList>
            <person name="Aklujkar M."/>
            <person name="Haveman S.A."/>
            <person name="Didonato R.Jr."/>
            <person name="Chertkov O."/>
            <person name="Han C.S."/>
            <person name="Land M.L."/>
            <person name="Brown P."/>
            <person name="Lovley D.R."/>
        </authorList>
    </citation>
    <scope>NUCLEOTIDE SEQUENCE [LARGE SCALE GENOMIC DNA]</scope>
    <source>
        <strain evidence="10">DSM 2380 / NBRC 103641 / GraBd1</strain>
    </source>
</reference>
<comment type="similarity">
    <text evidence="7">Belongs to the binding-protein-dependent transport system permease family.</text>
</comment>
<dbReference type="Pfam" id="PF00528">
    <property type="entry name" value="BPD_transp_1"/>
    <property type="match status" value="1"/>
</dbReference>
<evidence type="ECO:0000256" key="3">
    <source>
        <dbReference type="ARBA" id="ARBA00022475"/>
    </source>
</evidence>
<dbReference type="GO" id="GO:0055085">
    <property type="term" value="P:transmembrane transport"/>
    <property type="evidence" value="ECO:0007669"/>
    <property type="project" value="InterPro"/>
</dbReference>
<feature type="transmembrane region" description="Helical" evidence="7">
    <location>
        <begin position="26"/>
        <end position="47"/>
    </location>
</feature>
<dbReference type="PANTHER" id="PTHR43386:SF1">
    <property type="entry name" value="D,D-DIPEPTIDE TRANSPORT SYSTEM PERMEASE PROTEIN DDPC-RELATED"/>
    <property type="match status" value="1"/>
</dbReference>
<feature type="transmembrane region" description="Helical" evidence="7">
    <location>
        <begin position="149"/>
        <end position="168"/>
    </location>
</feature>
<keyword evidence="5 7" id="KW-1133">Transmembrane helix</keyword>
<dbReference type="AlphaFoldDB" id="Q3A3E9"/>
<dbReference type="Proteomes" id="UP000002534">
    <property type="component" value="Chromosome"/>
</dbReference>
<dbReference type="EMBL" id="CP000142">
    <property type="protein sequence ID" value="ABA89108.1"/>
    <property type="molecule type" value="Genomic_DNA"/>
</dbReference>
<keyword evidence="10" id="KW-1185">Reference proteome</keyword>
<feature type="transmembrane region" description="Helical" evidence="7">
    <location>
        <begin position="207"/>
        <end position="232"/>
    </location>
</feature>
<proteinExistence type="inferred from homology"/>
<evidence type="ECO:0000256" key="7">
    <source>
        <dbReference type="RuleBase" id="RU363032"/>
    </source>
</evidence>
<dbReference type="SUPFAM" id="SSF161098">
    <property type="entry name" value="MetI-like"/>
    <property type="match status" value="1"/>
</dbReference>
<protein>
    <submittedName>
        <fullName evidence="9">Peptide ABC transporter, membrane protein</fullName>
    </submittedName>
</protein>
<dbReference type="InterPro" id="IPR025966">
    <property type="entry name" value="OppC_N"/>
</dbReference>
<dbReference type="InterPro" id="IPR000515">
    <property type="entry name" value="MetI-like"/>
</dbReference>
<feature type="domain" description="ABC transmembrane type-1" evidence="8">
    <location>
        <begin position="86"/>
        <end position="275"/>
    </location>
</feature>
<feature type="transmembrane region" description="Helical" evidence="7">
    <location>
        <begin position="252"/>
        <end position="274"/>
    </location>
</feature>
<dbReference type="PANTHER" id="PTHR43386">
    <property type="entry name" value="OLIGOPEPTIDE TRANSPORT SYSTEM PERMEASE PROTEIN APPC"/>
    <property type="match status" value="1"/>
</dbReference>
<evidence type="ECO:0000256" key="1">
    <source>
        <dbReference type="ARBA" id="ARBA00004651"/>
    </source>
</evidence>
<organism evidence="9 10">
    <name type="scientific">Syntrophotalea carbinolica (strain DSM 2380 / NBRC 103641 / GraBd1)</name>
    <name type="common">Pelobacter carbinolicus</name>
    <dbReference type="NCBI Taxonomy" id="338963"/>
    <lineage>
        <taxon>Bacteria</taxon>
        <taxon>Pseudomonadati</taxon>
        <taxon>Thermodesulfobacteriota</taxon>
        <taxon>Desulfuromonadia</taxon>
        <taxon>Desulfuromonadales</taxon>
        <taxon>Syntrophotaleaceae</taxon>
        <taxon>Syntrophotalea</taxon>
    </lineage>
</organism>
<gene>
    <name evidence="9" type="ordered locus">Pcar_1867</name>
</gene>
<dbReference type="STRING" id="338963.Pcar_1867"/>
<dbReference type="PROSITE" id="PS50928">
    <property type="entry name" value="ABC_TM1"/>
    <property type="match status" value="1"/>
</dbReference>
<evidence type="ECO:0000313" key="10">
    <source>
        <dbReference type="Proteomes" id="UP000002534"/>
    </source>
</evidence>
<feature type="transmembrane region" description="Helical" evidence="7">
    <location>
        <begin position="125"/>
        <end position="143"/>
    </location>
</feature>
<dbReference type="eggNOG" id="COG1173">
    <property type="taxonomic scope" value="Bacteria"/>
</dbReference>
<evidence type="ECO:0000259" key="8">
    <source>
        <dbReference type="PROSITE" id="PS50928"/>
    </source>
</evidence>
<keyword evidence="4 7" id="KW-0812">Transmembrane</keyword>
<dbReference type="Pfam" id="PF12911">
    <property type="entry name" value="OppC_N"/>
    <property type="match status" value="1"/>
</dbReference>